<dbReference type="AlphaFoldDB" id="A0A8S2VND5"/>
<gene>
    <name evidence="2" type="ORF">TMI583_LOCUS42536</name>
</gene>
<feature type="non-terminal residue" evidence="2">
    <location>
        <position position="23"/>
    </location>
</feature>
<dbReference type="Proteomes" id="UP000682733">
    <property type="component" value="Unassembled WGS sequence"/>
</dbReference>
<feature type="region of interest" description="Disordered" evidence="1">
    <location>
        <begin position="1"/>
        <end position="23"/>
    </location>
</feature>
<evidence type="ECO:0000256" key="1">
    <source>
        <dbReference type="SAM" id="MobiDB-lite"/>
    </source>
</evidence>
<evidence type="ECO:0000313" key="3">
    <source>
        <dbReference type="Proteomes" id="UP000682733"/>
    </source>
</evidence>
<evidence type="ECO:0000313" key="2">
    <source>
        <dbReference type="EMBL" id="CAF4380865.1"/>
    </source>
</evidence>
<reference evidence="2" key="1">
    <citation type="submission" date="2021-02" db="EMBL/GenBank/DDBJ databases">
        <authorList>
            <person name="Nowell W R."/>
        </authorList>
    </citation>
    <scope>NUCLEOTIDE SEQUENCE</scope>
</reference>
<name>A0A8S2VND5_9BILA</name>
<accession>A0A8S2VND5</accession>
<dbReference type="EMBL" id="CAJOBA010069074">
    <property type="protein sequence ID" value="CAF4380865.1"/>
    <property type="molecule type" value="Genomic_DNA"/>
</dbReference>
<organism evidence="2 3">
    <name type="scientific">Didymodactylos carnosus</name>
    <dbReference type="NCBI Taxonomy" id="1234261"/>
    <lineage>
        <taxon>Eukaryota</taxon>
        <taxon>Metazoa</taxon>
        <taxon>Spiralia</taxon>
        <taxon>Gnathifera</taxon>
        <taxon>Rotifera</taxon>
        <taxon>Eurotatoria</taxon>
        <taxon>Bdelloidea</taxon>
        <taxon>Philodinida</taxon>
        <taxon>Philodinidae</taxon>
        <taxon>Didymodactylos</taxon>
    </lineage>
</organism>
<proteinExistence type="predicted"/>
<comment type="caution">
    <text evidence="2">The sequence shown here is derived from an EMBL/GenBank/DDBJ whole genome shotgun (WGS) entry which is preliminary data.</text>
</comment>
<protein>
    <submittedName>
        <fullName evidence="2">Uncharacterized protein</fullName>
    </submittedName>
</protein>
<sequence>MWRGLGRDSPWQKLSGELNNEGK</sequence>